<name>A0A2J8LEU2_PANTR</name>
<comment type="caution">
    <text evidence="1">The sequence shown here is derived from an EMBL/GenBank/DDBJ whole genome shotgun (WGS) entry which is preliminary data.</text>
</comment>
<dbReference type="Proteomes" id="UP000236370">
    <property type="component" value="Unassembled WGS sequence"/>
</dbReference>
<sequence>MALHSPQYIFGDFSPDEFNQFFVTPRSSVESCWRM</sequence>
<dbReference type="EMBL" id="NBAG03000295">
    <property type="protein sequence ID" value="PNI45779.1"/>
    <property type="molecule type" value="Genomic_DNA"/>
</dbReference>
<reference evidence="1 2" key="1">
    <citation type="submission" date="2017-12" db="EMBL/GenBank/DDBJ databases">
        <title>High-resolution comparative analysis of great ape genomes.</title>
        <authorList>
            <person name="Pollen A."/>
            <person name="Hastie A."/>
            <person name="Hormozdiari F."/>
            <person name="Dougherty M."/>
            <person name="Liu R."/>
            <person name="Chaisson M."/>
            <person name="Hoppe E."/>
            <person name="Hill C."/>
            <person name="Pang A."/>
            <person name="Hillier L."/>
            <person name="Baker C."/>
            <person name="Armstrong J."/>
            <person name="Shendure J."/>
            <person name="Paten B."/>
            <person name="Wilson R."/>
            <person name="Chao H."/>
            <person name="Schneider V."/>
            <person name="Ventura M."/>
            <person name="Kronenberg Z."/>
            <person name="Murali S."/>
            <person name="Gordon D."/>
            <person name="Cantsilieris S."/>
            <person name="Munson K."/>
            <person name="Nelson B."/>
            <person name="Raja A."/>
            <person name="Underwood J."/>
            <person name="Diekhans M."/>
            <person name="Fiddes I."/>
            <person name="Haussler D."/>
            <person name="Eichler E."/>
        </authorList>
    </citation>
    <scope>NUCLEOTIDE SEQUENCE [LARGE SCALE GENOMIC DNA]</scope>
    <source>
        <strain evidence="1">Yerkes chimp pedigree #C0471</strain>
    </source>
</reference>
<proteinExistence type="predicted"/>
<accession>A0A2J8LEU2</accession>
<gene>
    <name evidence="1" type="ORF">CK820_G0029421</name>
</gene>
<evidence type="ECO:0000313" key="1">
    <source>
        <dbReference type="EMBL" id="PNI45779.1"/>
    </source>
</evidence>
<evidence type="ECO:0000313" key="2">
    <source>
        <dbReference type="Proteomes" id="UP000236370"/>
    </source>
</evidence>
<dbReference type="AlphaFoldDB" id="A0A2J8LEU2"/>
<organism evidence="1 2">
    <name type="scientific">Pan troglodytes</name>
    <name type="common">Chimpanzee</name>
    <dbReference type="NCBI Taxonomy" id="9598"/>
    <lineage>
        <taxon>Eukaryota</taxon>
        <taxon>Metazoa</taxon>
        <taxon>Chordata</taxon>
        <taxon>Craniata</taxon>
        <taxon>Vertebrata</taxon>
        <taxon>Euteleostomi</taxon>
        <taxon>Mammalia</taxon>
        <taxon>Eutheria</taxon>
        <taxon>Euarchontoglires</taxon>
        <taxon>Primates</taxon>
        <taxon>Haplorrhini</taxon>
        <taxon>Catarrhini</taxon>
        <taxon>Hominidae</taxon>
        <taxon>Pan</taxon>
    </lineage>
</organism>
<protein>
    <submittedName>
        <fullName evidence="1">USP10 isoform 8</fullName>
    </submittedName>
</protein>